<dbReference type="STRING" id="37692.ATP_00251"/>
<proteinExistence type="inferred from homology"/>
<evidence type="ECO:0000313" key="9">
    <source>
        <dbReference type="EMBL" id="CAP18438.1"/>
    </source>
</evidence>
<dbReference type="GO" id="GO:0016887">
    <property type="term" value="F:ATP hydrolysis activity"/>
    <property type="evidence" value="ECO:0007669"/>
    <property type="project" value="UniProtKB-UniRule"/>
</dbReference>
<dbReference type="AlphaFoldDB" id="B3QZQ1"/>
<dbReference type="PRINTS" id="PR00326">
    <property type="entry name" value="GTP1OBG"/>
</dbReference>
<evidence type="ECO:0000259" key="8">
    <source>
        <dbReference type="PROSITE" id="PS51880"/>
    </source>
</evidence>
<dbReference type="eggNOG" id="COG0012">
    <property type="taxonomic scope" value="Bacteria"/>
</dbReference>
<dbReference type="InterPro" id="IPR013029">
    <property type="entry name" value="YchF_C"/>
</dbReference>
<evidence type="ECO:0000256" key="5">
    <source>
        <dbReference type="ARBA" id="ARBA00022842"/>
    </source>
</evidence>
<dbReference type="GO" id="GO:0005737">
    <property type="term" value="C:cytoplasm"/>
    <property type="evidence" value="ECO:0007669"/>
    <property type="project" value="TreeGrafter"/>
</dbReference>
<dbReference type="InterPro" id="IPR023192">
    <property type="entry name" value="TGS-like_dom_sf"/>
</dbReference>
<sequence length="365" mass="42162">MKVGIVGLPNVGKSTLFNALTKMSALEANYPFATIEPNTGVVNVFDYRLHSLAKIFNSKKIIFTTIEFIDIAGLVEGASKGEGLGNQFLNHIRNVDAICHIVKCFDNDNILHVREKIDPIKEIDIINTELVLADLEQIEKRLLKIKKKGEKLKNKDILLEIDLLYKIKKFIEKGQKINDSLFNLEENKIIKNFNLLSFKPMLYLANIEENNLQHFQNSDLFKKVLFYTQKEKRKLVPICVKFEKELSLLNQEEQDYFLKIYNLKQSSLQTVIQQSYDLLKLKTYLTAGPQEIKAWSFIKGMTAPECANIIHTDFKRGFIKAEVISYKELIKYETFQNAKNKGKVRLEGKEYIVQDGDIITFHFNV</sequence>
<dbReference type="PANTHER" id="PTHR23305">
    <property type="entry name" value="OBG GTPASE FAMILY"/>
    <property type="match status" value="1"/>
</dbReference>
<dbReference type="InterPro" id="IPR041706">
    <property type="entry name" value="YchF_N"/>
</dbReference>
<evidence type="ECO:0000256" key="4">
    <source>
        <dbReference type="ARBA" id="ARBA00022840"/>
    </source>
</evidence>
<dbReference type="Pfam" id="PF01926">
    <property type="entry name" value="MMR_HSR1"/>
    <property type="match status" value="1"/>
</dbReference>
<dbReference type="InterPro" id="IPR027417">
    <property type="entry name" value="P-loop_NTPase"/>
</dbReference>
<dbReference type="InterPro" id="IPR012676">
    <property type="entry name" value="TGS-like"/>
</dbReference>
<dbReference type="GO" id="GO:0046872">
    <property type="term" value="F:metal ion binding"/>
    <property type="evidence" value="ECO:0007669"/>
    <property type="project" value="UniProtKB-KW"/>
</dbReference>
<keyword evidence="3 6" id="KW-0547">Nucleotide-binding</keyword>
<protein>
    <recommendedName>
        <fullName evidence="6">Ribosome-binding ATPase YchF</fullName>
    </recommendedName>
</protein>
<evidence type="ECO:0000256" key="1">
    <source>
        <dbReference type="ARBA" id="ARBA00001946"/>
    </source>
</evidence>
<evidence type="ECO:0000256" key="3">
    <source>
        <dbReference type="ARBA" id="ARBA00022741"/>
    </source>
</evidence>
<keyword evidence="5" id="KW-0460">Magnesium</keyword>
<dbReference type="CDD" id="cd01900">
    <property type="entry name" value="YchF"/>
    <property type="match status" value="1"/>
</dbReference>
<dbReference type="InterPro" id="IPR004396">
    <property type="entry name" value="ATPase_YchF/OLA1"/>
</dbReference>
<name>B3QZQ1_PHYMT</name>
<dbReference type="PROSITE" id="PS51880">
    <property type="entry name" value="TGS"/>
    <property type="match status" value="1"/>
</dbReference>
<dbReference type="NCBIfam" id="TIGR00092">
    <property type="entry name" value="redox-regulated ATPase YchF"/>
    <property type="match status" value="1"/>
</dbReference>
<dbReference type="GO" id="GO:0005525">
    <property type="term" value="F:GTP binding"/>
    <property type="evidence" value="ECO:0007669"/>
    <property type="project" value="InterPro"/>
</dbReference>
<dbReference type="FunFam" id="3.10.20.30:FF:000001">
    <property type="entry name" value="Ribosome-binding ATPase YchF"/>
    <property type="match status" value="1"/>
</dbReference>
<dbReference type="Pfam" id="PF06071">
    <property type="entry name" value="YchF-GTPase_C"/>
    <property type="match status" value="1"/>
</dbReference>
<dbReference type="InterPro" id="IPR012675">
    <property type="entry name" value="Beta-grasp_dom_sf"/>
</dbReference>
<evidence type="ECO:0000256" key="6">
    <source>
        <dbReference type="HAMAP-Rule" id="MF_00944"/>
    </source>
</evidence>
<comment type="similarity">
    <text evidence="6">Belongs to the TRAFAC class OBG-HflX-like GTPase superfamily. OBG GTPase family. YchF/OLA1 subfamily.</text>
</comment>
<dbReference type="GO" id="GO:0005524">
    <property type="term" value="F:ATP binding"/>
    <property type="evidence" value="ECO:0007669"/>
    <property type="project" value="UniProtKB-UniRule"/>
</dbReference>
<accession>B3QZQ1</accession>
<dbReference type="HOGENOM" id="CLU_018395_0_1_14"/>
<feature type="domain" description="OBG-type G" evidence="7">
    <location>
        <begin position="1"/>
        <end position="258"/>
    </location>
</feature>
<comment type="cofactor">
    <cofactor evidence="1">
        <name>Mg(2+)</name>
        <dbReference type="ChEBI" id="CHEBI:18420"/>
    </cofactor>
</comment>
<dbReference type="EMBL" id="CU469464">
    <property type="protein sequence ID" value="CAP18438.1"/>
    <property type="molecule type" value="Genomic_DNA"/>
</dbReference>
<keyword evidence="2" id="KW-0479">Metal-binding</keyword>
<evidence type="ECO:0000313" key="10">
    <source>
        <dbReference type="Proteomes" id="UP000002020"/>
    </source>
</evidence>
<dbReference type="SUPFAM" id="SSF52540">
    <property type="entry name" value="P-loop containing nucleoside triphosphate hydrolases"/>
    <property type="match status" value="1"/>
</dbReference>
<dbReference type="InterPro" id="IPR006073">
    <property type="entry name" value="GTP-bd"/>
</dbReference>
<feature type="binding site" evidence="6">
    <location>
        <begin position="10"/>
        <end position="15"/>
    </location>
    <ligand>
        <name>ATP</name>
        <dbReference type="ChEBI" id="CHEBI:30616"/>
    </ligand>
</feature>
<gene>
    <name evidence="9" type="primary">engD</name>
    <name evidence="6" type="synonym">ychF</name>
    <name evidence="9" type="ordered locus">ATP_00251</name>
</gene>
<dbReference type="InterPro" id="IPR031167">
    <property type="entry name" value="G_OBG"/>
</dbReference>
<feature type="domain" description="TGS" evidence="8">
    <location>
        <begin position="280"/>
        <end position="363"/>
    </location>
</feature>
<dbReference type="SUPFAM" id="SSF81271">
    <property type="entry name" value="TGS-like"/>
    <property type="match status" value="1"/>
</dbReference>
<dbReference type="InterPro" id="IPR004095">
    <property type="entry name" value="TGS"/>
</dbReference>
<dbReference type="Gene3D" id="1.10.150.300">
    <property type="entry name" value="TGS-like domain"/>
    <property type="match status" value="1"/>
</dbReference>
<dbReference type="GO" id="GO:0043023">
    <property type="term" value="F:ribosomal large subunit binding"/>
    <property type="evidence" value="ECO:0007669"/>
    <property type="project" value="UniProtKB-UniRule"/>
</dbReference>
<evidence type="ECO:0000256" key="2">
    <source>
        <dbReference type="ARBA" id="ARBA00022723"/>
    </source>
</evidence>
<dbReference type="PANTHER" id="PTHR23305:SF18">
    <property type="entry name" value="OBG-TYPE G DOMAIN-CONTAINING PROTEIN"/>
    <property type="match status" value="1"/>
</dbReference>
<dbReference type="KEGG" id="pml:ATP_00251"/>
<dbReference type="Proteomes" id="UP000002020">
    <property type="component" value="Chromosome"/>
</dbReference>
<dbReference type="PROSITE" id="PS51710">
    <property type="entry name" value="G_OBG"/>
    <property type="match status" value="1"/>
</dbReference>
<organism evidence="10">
    <name type="scientific">Phytoplasma mali (strain AT)</name>
    <dbReference type="NCBI Taxonomy" id="482235"/>
    <lineage>
        <taxon>Bacteria</taxon>
        <taxon>Bacillati</taxon>
        <taxon>Mycoplasmatota</taxon>
        <taxon>Mollicutes</taxon>
        <taxon>Acholeplasmatales</taxon>
        <taxon>Acholeplasmataceae</taxon>
        <taxon>Candidatus Phytoplasma</taxon>
        <taxon>16SrX (Apple proliferation group)</taxon>
    </lineage>
</organism>
<evidence type="ECO:0000259" key="7">
    <source>
        <dbReference type="PROSITE" id="PS51710"/>
    </source>
</evidence>
<dbReference type="Gene3D" id="3.40.50.300">
    <property type="entry name" value="P-loop containing nucleotide triphosphate hydrolases"/>
    <property type="match status" value="1"/>
</dbReference>
<dbReference type="PIRSF" id="PIRSF006641">
    <property type="entry name" value="CHP00092"/>
    <property type="match status" value="1"/>
</dbReference>
<dbReference type="Gene3D" id="3.10.20.30">
    <property type="match status" value="1"/>
</dbReference>
<dbReference type="FunFam" id="1.10.150.300:FF:000001">
    <property type="entry name" value="Ribosome-binding ATPase YchF"/>
    <property type="match status" value="1"/>
</dbReference>
<keyword evidence="4 6" id="KW-0067">ATP-binding</keyword>
<keyword evidence="10" id="KW-1185">Reference proteome</keyword>
<dbReference type="HAMAP" id="MF_00944">
    <property type="entry name" value="YchF_OLA1_ATPase"/>
    <property type="match status" value="1"/>
</dbReference>
<comment type="function">
    <text evidence="6">ATPase that binds to both the 70S ribosome and the 50S ribosomal subunit in a nucleotide-independent manner.</text>
</comment>
<reference evidence="9 10" key="1">
    <citation type="journal article" date="2008" name="BMC Genomics">
        <title>The linear chromosome of the plant-pathogenic mycoplasma 'Candidatus Phytoplasma mali'.</title>
        <authorList>
            <person name="Kube M."/>
            <person name="Schneider B."/>
            <person name="Kuhl H."/>
            <person name="Dandekar T."/>
            <person name="Heitmann K."/>
            <person name="Migdoll A.M."/>
            <person name="Reinhardt R."/>
            <person name="Seemueller E."/>
        </authorList>
    </citation>
    <scope>NUCLEOTIDE SEQUENCE [LARGE SCALE GENOMIC DNA]</scope>
    <source>
        <strain evidence="9 10">AT</strain>
    </source>
</reference>